<evidence type="ECO:0000313" key="17">
    <source>
        <dbReference type="Proteomes" id="UP000269331"/>
    </source>
</evidence>
<dbReference type="AlphaFoldDB" id="A0A2Z5TPL7"/>
<dbReference type="Gene3D" id="2.70.98.10">
    <property type="match status" value="1"/>
</dbReference>
<dbReference type="SUPFAM" id="SSF81296">
    <property type="entry name" value="E set domains"/>
    <property type="match status" value="1"/>
</dbReference>
<dbReference type="Pfam" id="PF04650">
    <property type="entry name" value="YSIRK_signal"/>
    <property type="match status" value="1"/>
</dbReference>
<evidence type="ECO:0000256" key="8">
    <source>
        <dbReference type="SAM" id="MobiDB-lite"/>
    </source>
</evidence>
<dbReference type="SUPFAM" id="SSF49785">
    <property type="entry name" value="Galactose-binding domain-like"/>
    <property type="match status" value="1"/>
</dbReference>
<name>A0A2Z5TPL7_9STRE</name>
<evidence type="ECO:0000256" key="6">
    <source>
        <dbReference type="ARBA" id="ARBA00023239"/>
    </source>
</evidence>
<dbReference type="Gene3D" id="2.60.220.10">
    <property type="entry name" value="Polysaccharide lyase family 8-like, C-terminal"/>
    <property type="match status" value="1"/>
</dbReference>
<keyword evidence="5" id="KW-0572">Peptidoglycan-anchor</keyword>
<dbReference type="Pfam" id="PF22637">
    <property type="entry name" value="CBM_4_9_1"/>
    <property type="match status" value="1"/>
</dbReference>
<gene>
    <name evidence="16" type="ORF">SR187_3375</name>
</gene>
<feature type="active site" evidence="7">
    <location>
        <position position="613"/>
    </location>
</feature>
<evidence type="ECO:0000256" key="5">
    <source>
        <dbReference type="ARBA" id="ARBA00023088"/>
    </source>
</evidence>
<dbReference type="InterPro" id="IPR014718">
    <property type="entry name" value="GH-type_carb-bd"/>
</dbReference>
<dbReference type="SUPFAM" id="SSF49863">
    <property type="entry name" value="Hyaluronate lyase-like, C-terminal domain"/>
    <property type="match status" value="1"/>
</dbReference>
<feature type="region of interest" description="Disordered" evidence="8">
    <location>
        <begin position="58"/>
        <end position="158"/>
    </location>
</feature>
<reference evidence="16 17" key="1">
    <citation type="journal article" date="2018" name="Genome Biol. Evol.">
        <title>Complete Genome Sequence of Streptococcus ruminantium sp. nov. GUT-187T (=DSM 104980T =JCM 31869T), the Type Strain of S. ruminantium, and Comparison with Genome Sequences of Streptococcus suis Strains.</title>
        <authorList>
            <person name="Tohya M."/>
            <person name="Sekizaki T."/>
            <person name="Miyoshi-Akiyama T."/>
        </authorList>
    </citation>
    <scope>NUCLEOTIDE SEQUENCE [LARGE SCALE GENOMIC DNA]</scope>
    <source>
        <strain evidence="16 17">GUT187T</strain>
    </source>
</reference>
<dbReference type="InterPro" id="IPR038970">
    <property type="entry name" value="Lyase_8"/>
</dbReference>
<dbReference type="InterPro" id="IPR004103">
    <property type="entry name" value="Lyase_8_C"/>
</dbReference>
<evidence type="ECO:0000259" key="9">
    <source>
        <dbReference type="Pfam" id="PF00746"/>
    </source>
</evidence>
<feature type="compositionally biased region" description="Polar residues" evidence="8">
    <location>
        <begin position="1135"/>
        <end position="1152"/>
    </location>
</feature>
<organism evidence="16 17">
    <name type="scientific">Streptococcus ruminantium</name>
    <dbReference type="NCBI Taxonomy" id="1917441"/>
    <lineage>
        <taxon>Bacteria</taxon>
        <taxon>Bacillati</taxon>
        <taxon>Bacillota</taxon>
        <taxon>Bacilli</taxon>
        <taxon>Lactobacillales</taxon>
        <taxon>Streptococcaceae</taxon>
        <taxon>Streptococcus</taxon>
    </lineage>
</organism>
<keyword evidence="2" id="KW-0134">Cell wall</keyword>
<feature type="active site" evidence="7">
    <location>
        <position position="667"/>
    </location>
</feature>
<dbReference type="Pfam" id="PF21461">
    <property type="entry name" value="HL_N-beta"/>
    <property type="match status" value="1"/>
</dbReference>
<proteinExistence type="inferred from homology"/>
<dbReference type="EMBL" id="AP018400">
    <property type="protein sequence ID" value="BBA92284.1"/>
    <property type="molecule type" value="Genomic_DNA"/>
</dbReference>
<evidence type="ECO:0000259" key="11">
    <source>
        <dbReference type="Pfam" id="PF02884"/>
    </source>
</evidence>
<accession>A0A2Z5TPL7</accession>
<dbReference type="InterPro" id="IPR012970">
    <property type="entry name" value="Lyase_8_alpha_N"/>
</dbReference>
<dbReference type="InterPro" id="IPR008979">
    <property type="entry name" value="Galactose-bd-like_sf"/>
</dbReference>
<dbReference type="PANTHER" id="PTHR38481:SF1">
    <property type="entry name" value="HYALURONATE LYASE"/>
    <property type="match status" value="1"/>
</dbReference>
<feature type="domain" description="Hyaluronate lyase-like N-terminal" evidence="15">
    <location>
        <begin position="137"/>
        <end position="288"/>
    </location>
</feature>
<dbReference type="InterPro" id="IPR003159">
    <property type="entry name" value="Lyase_8_central_dom"/>
</dbReference>
<dbReference type="SUPFAM" id="SSF74650">
    <property type="entry name" value="Galactose mutarotase-like"/>
    <property type="match status" value="1"/>
</dbReference>
<dbReference type="Pfam" id="PF02278">
    <property type="entry name" value="Lyase_8"/>
    <property type="match status" value="1"/>
</dbReference>
<evidence type="ECO:0000256" key="4">
    <source>
        <dbReference type="ARBA" id="ARBA00022729"/>
    </source>
</evidence>
<evidence type="ECO:0000256" key="1">
    <source>
        <dbReference type="ARBA" id="ARBA00006699"/>
    </source>
</evidence>
<feature type="domain" description="Polysaccharide lyase 8 N-terminal alpha-helical" evidence="13">
    <location>
        <begin position="386"/>
        <end position="707"/>
    </location>
</feature>
<feature type="compositionally biased region" description="Low complexity" evidence="8">
    <location>
        <begin position="78"/>
        <end position="88"/>
    </location>
</feature>
<feature type="compositionally biased region" description="Basic and acidic residues" evidence="8">
    <location>
        <begin position="1119"/>
        <end position="1132"/>
    </location>
</feature>
<dbReference type="CDD" id="cd01083">
    <property type="entry name" value="GAG_Lyase"/>
    <property type="match status" value="1"/>
</dbReference>
<dbReference type="Gene3D" id="2.60.120.260">
    <property type="entry name" value="Galactose-binding domain-like"/>
    <property type="match status" value="1"/>
</dbReference>
<feature type="domain" description="Gram-positive cocci surface proteins LPxTG" evidence="9">
    <location>
        <begin position="1162"/>
        <end position="1194"/>
    </location>
</feature>
<evidence type="ECO:0000259" key="10">
    <source>
        <dbReference type="Pfam" id="PF02278"/>
    </source>
</evidence>
<keyword evidence="6" id="KW-0456">Lyase</keyword>
<dbReference type="KEGG" id="srq:SR187_3375"/>
<dbReference type="InterPro" id="IPR005877">
    <property type="entry name" value="YSIRK_signal_dom"/>
</dbReference>
<keyword evidence="3" id="KW-0964">Secreted</keyword>
<evidence type="ECO:0000259" key="13">
    <source>
        <dbReference type="Pfam" id="PF08124"/>
    </source>
</evidence>
<dbReference type="InterPro" id="IPR054563">
    <property type="entry name" value="HylB-like_N"/>
</dbReference>
<dbReference type="InterPro" id="IPR011071">
    <property type="entry name" value="Lyase_8-like_C"/>
</dbReference>
<dbReference type="InterPro" id="IPR048734">
    <property type="entry name" value="HL_N-beta"/>
</dbReference>
<feature type="domain" description="Polysaccharide lyase family 8 C-terminal" evidence="11">
    <location>
        <begin position="1019"/>
        <end position="1080"/>
    </location>
</feature>
<evidence type="ECO:0000256" key="7">
    <source>
        <dbReference type="PIRSR" id="PIRSR638970-1"/>
    </source>
</evidence>
<evidence type="ECO:0000259" key="14">
    <source>
        <dbReference type="Pfam" id="PF21461"/>
    </source>
</evidence>
<dbReference type="GO" id="GO:0016837">
    <property type="term" value="F:carbon-oxygen lyase activity, acting on polysaccharides"/>
    <property type="evidence" value="ECO:0007669"/>
    <property type="project" value="UniProtKB-ARBA"/>
</dbReference>
<dbReference type="Pfam" id="PF08124">
    <property type="entry name" value="Lyase_8_N"/>
    <property type="match status" value="1"/>
</dbReference>
<feature type="compositionally biased region" description="Polar residues" evidence="8">
    <location>
        <begin position="131"/>
        <end position="152"/>
    </location>
</feature>
<dbReference type="NCBIfam" id="TIGR01168">
    <property type="entry name" value="YSIRK_signal"/>
    <property type="match status" value="1"/>
</dbReference>
<evidence type="ECO:0000256" key="2">
    <source>
        <dbReference type="ARBA" id="ARBA00022512"/>
    </source>
</evidence>
<dbReference type="PANTHER" id="PTHR38481">
    <property type="entry name" value="HYALURONATE LYASE"/>
    <property type="match status" value="1"/>
</dbReference>
<comment type="similarity">
    <text evidence="1">Belongs to the polysaccharide lyase 8 family.</text>
</comment>
<feature type="active site" evidence="7">
    <location>
        <position position="604"/>
    </location>
</feature>
<feature type="compositionally biased region" description="Basic and acidic residues" evidence="8">
    <location>
        <begin position="117"/>
        <end position="129"/>
    </location>
</feature>
<feature type="domain" description="Polysaccharide lyase family 8 central" evidence="10">
    <location>
        <begin position="751"/>
        <end position="1005"/>
    </location>
</feature>
<protein>
    <submittedName>
        <fullName evidence="16">Hyaluronidase</fullName>
    </submittedName>
</protein>
<dbReference type="InterPro" id="IPR023295">
    <property type="entry name" value="Hyaluronate_lyase_beta_dom_sf"/>
</dbReference>
<dbReference type="Proteomes" id="UP000269331">
    <property type="component" value="Chromosome"/>
</dbReference>
<evidence type="ECO:0000313" key="16">
    <source>
        <dbReference type="EMBL" id="BBA92284.1"/>
    </source>
</evidence>
<dbReference type="GO" id="GO:0030246">
    <property type="term" value="F:carbohydrate binding"/>
    <property type="evidence" value="ECO:0007669"/>
    <property type="project" value="InterPro"/>
</dbReference>
<keyword evidence="4" id="KW-0732">Signal</keyword>
<feature type="domain" description="Hyaluronate lyase N-terminal beta-sheet" evidence="14">
    <location>
        <begin position="315"/>
        <end position="364"/>
    </location>
</feature>
<dbReference type="GO" id="GO:0005576">
    <property type="term" value="C:extracellular region"/>
    <property type="evidence" value="ECO:0007669"/>
    <property type="project" value="InterPro"/>
</dbReference>
<dbReference type="Gene3D" id="2.60.40.1380">
    <property type="entry name" value="E set domains, domain 4"/>
    <property type="match status" value="1"/>
</dbReference>
<feature type="compositionally biased region" description="Polar residues" evidence="8">
    <location>
        <begin position="96"/>
        <end position="108"/>
    </location>
</feature>
<evidence type="ECO:0000259" key="12">
    <source>
        <dbReference type="Pfam" id="PF04650"/>
    </source>
</evidence>
<dbReference type="InterPro" id="IPR014756">
    <property type="entry name" value="Ig_E-set"/>
</dbReference>
<feature type="region of interest" description="Disordered" evidence="8">
    <location>
        <begin position="1109"/>
        <end position="1175"/>
    </location>
</feature>
<dbReference type="InterPro" id="IPR011013">
    <property type="entry name" value="Gal_mutarotase_sf_dom"/>
</dbReference>
<dbReference type="Pfam" id="PF00746">
    <property type="entry name" value="Gram_pos_anchor"/>
    <property type="match status" value="1"/>
</dbReference>
<evidence type="ECO:0000259" key="15">
    <source>
        <dbReference type="Pfam" id="PF22637"/>
    </source>
</evidence>
<dbReference type="GO" id="GO:0005975">
    <property type="term" value="P:carbohydrate metabolic process"/>
    <property type="evidence" value="ECO:0007669"/>
    <property type="project" value="InterPro"/>
</dbReference>
<dbReference type="InterPro" id="IPR008929">
    <property type="entry name" value="Chondroitin_lyas"/>
</dbReference>
<dbReference type="NCBIfam" id="TIGR01167">
    <property type="entry name" value="LPXTG_anchor"/>
    <property type="match status" value="1"/>
</dbReference>
<feature type="compositionally biased region" description="Polar residues" evidence="8">
    <location>
        <begin position="62"/>
        <end position="77"/>
    </location>
</feature>
<evidence type="ECO:0000256" key="3">
    <source>
        <dbReference type="ARBA" id="ARBA00022525"/>
    </source>
</evidence>
<dbReference type="Pfam" id="PF02884">
    <property type="entry name" value="Lyase_8_C"/>
    <property type="match status" value="1"/>
</dbReference>
<dbReference type="InterPro" id="IPR019931">
    <property type="entry name" value="LPXTG_anchor"/>
</dbReference>
<dbReference type="Gene3D" id="1.50.10.100">
    <property type="entry name" value="Chondroitin AC/alginate lyase"/>
    <property type="match status" value="1"/>
</dbReference>
<dbReference type="SMR" id="A0A2Z5TPL7"/>
<sequence>MLGRYPLILLQKGKEGPMKFFKGQTKQYYSIRKYRVGVCSALIALSMLGTRVAANQLPETKPASSQPNQVVETSPKATETTDTSPKTTEAGDAVKNTASPEGNPTAATKDSSSSVSKVDDGPKAVKEAVEETTTNLVKNGDFTTTTKTSGAWSGQAAKDWETWVPGNVKKENGKVTVDNGRLHISSTDTYRVAVHQTVDVDPSKKYLLGYDVETKDLKGSGVRVRLHGLTAEGKDLEPKEFIHTPFKNGSKKERVEQVLTVSPQTRKLKVELFFENSIGQAWLDNVSLVEHIEKVPETPEQKPEPAQPESGQITLASNKVYLPTRPDLTYKIANSAIATLEKGILRPLTEGKTQVEVYDKDTKVSSFELIVKKHQATVFDQLRDNWEDISLANKRYQSSDVQMKAFLGRLDAGVDSSLKNWVEPTERAKTIFKDIDFSKSSHLTTVYRRLEQMAQVIENPDSKYYHNRSLIDVVKAGMKWLYSNVYNEQKEITDNWWDYEIGTPRAVVNTLIYMFPYFSQEEILTYTKPISKFVPDPTIIRKTINKATPAVGGNQTDLSKVAILEGALREDADRVRAGAQGLTTIMKFVDKGEGFYKDGSFIDHTNVAYTGAYGNVLIEGFSQLLPVIQSTDFALKDEQTNILYEWIEKAFMPILVRGELMDMTRGRSISRATGESHVQAMEILRSLVRIAESAQPEQKAKLLSFVKAQLTSDTFYDNYKGLKSYKDIDLVNKLLADNQIAAEVDKDYIAAFNNMDKFVYRNAQEGFTFALSMHSSRTQNYEDMNNENRKGWYTADGMSYLYNGDLSHYSNNYWPTVDPYRLSGTTTTKDKREDGSGEVTLASDFVGASQLGNRLATIAMDFNNWNKSLTARKAWIVLGNKIVFLGTDIKHQSAQGAVTTIENRKLLTGENYRYYINGQQVDLSKEVATDQTKSFYMTNGKDNQSIGYVFLNQLSTRAKLDHRTGKWSDINYNQSKETVKNSFVTLWHEQPQTTSNYAYVLVPNQSMEKVNQAAASVKLLHQDRDLQVVYDQEQEVWGVVKYTDAAYKLTDGITLTDAGLYTIQKVDGSYRIAFYNPSTRTVKNGIQLTGEGARITVESEATPANPSIVWKVSPSETSGKGEARRVVPDKAENQLPKTNQMSQDTQPLSVRTTMKPPMVSKEKQEKTQLPDTGDTTGLSFSALGLATLGVAATFKRSKSHS</sequence>
<feature type="domain" description="YSIRK Gram-positive signal peptide" evidence="12">
    <location>
        <begin position="25"/>
        <end position="44"/>
    </location>
</feature>
<dbReference type="SUPFAM" id="SSF48230">
    <property type="entry name" value="Chondroitin AC/alginate lyase"/>
    <property type="match status" value="1"/>
</dbReference>